<dbReference type="PANTHER" id="PTHR43735">
    <property type="entry name" value="APOPTOSIS-INDUCING FACTOR 1"/>
    <property type="match status" value="1"/>
</dbReference>
<dbReference type="Pfam" id="PF07992">
    <property type="entry name" value="Pyr_redox_2"/>
    <property type="match status" value="1"/>
</dbReference>
<dbReference type="Gene3D" id="3.50.50.100">
    <property type="match status" value="1"/>
</dbReference>
<comment type="similarity">
    <text evidence="1">Belongs to the FAD-dependent oxidoreductase family.</text>
</comment>
<evidence type="ECO:0000313" key="6">
    <source>
        <dbReference type="EMBL" id="KAG5184153.1"/>
    </source>
</evidence>
<reference evidence="6" key="1">
    <citation type="submission" date="2021-02" db="EMBL/GenBank/DDBJ databases">
        <title>First Annotated Genome of the Yellow-green Alga Tribonema minus.</title>
        <authorList>
            <person name="Mahan K.M."/>
        </authorList>
    </citation>
    <scope>NUCLEOTIDE SEQUENCE</scope>
    <source>
        <strain evidence="6">UTEX B ZZ1240</strain>
    </source>
</reference>
<dbReference type="InterPro" id="IPR036188">
    <property type="entry name" value="FAD/NAD-bd_sf"/>
</dbReference>
<keyword evidence="7" id="KW-1185">Reference proteome</keyword>
<dbReference type="PANTHER" id="PTHR43735:SF3">
    <property type="entry name" value="FERROPTOSIS SUPPRESSOR PROTEIN 1"/>
    <property type="match status" value="1"/>
</dbReference>
<dbReference type="EMBL" id="JAFCMP010000179">
    <property type="protein sequence ID" value="KAG5184153.1"/>
    <property type="molecule type" value="Genomic_DNA"/>
</dbReference>
<dbReference type="OrthoDB" id="202203at2759"/>
<evidence type="ECO:0000259" key="5">
    <source>
        <dbReference type="Pfam" id="PF07992"/>
    </source>
</evidence>
<gene>
    <name evidence="6" type="ORF">JKP88DRAFT_315751</name>
</gene>
<evidence type="ECO:0000313" key="7">
    <source>
        <dbReference type="Proteomes" id="UP000664859"/>
    </source>
</evidence>
<dbReference type="Proteomes" id="UP000664859">
    <property type="component" value="Unassembled WGS sequence"/>
</dbReference>
<name>A0A835Z0G8_9STRA</name>
<accession>A0A835Z0G8</accession>
<evidence type="ECO:0000256" key="1">
    <source>
        <dbReference type="ARBA" id="ARBA00006442"/>
    </source>
</evidence>
<keyword evidence="2" id="KW-0285">Flavoprotein</keyword>
<protein>
    <recommendedName>
        <fullName evidence="5">FAD/NAD(P)-binding domain-containing protein</fullName>
    </recommendedName>
</protein>
<dbReference type="PRINTS" id="PR00368">
    <property type="entry name" value="FADPNR"/>
</dbReference>
<organism evidence="6 7">
    <name type="scientific">Tribonema minus</name>
    <dbReference type="NCBI Taxonomy" id="303371"/>
    <lineage>
        <taxon>Eukaryota</taxon>
        <taxon>Sar</taxon>
        <taxon>Stramenopiles</taxon>
        <taxon>Ochrophyta</taxon>
        <taxon>PX clade</taxon>
        <taxon>Xanthophyceae</taxon>
        <taxon>Tribonematales</taxon>
        <taxon>Tribonemataceae</taxon>
        <taxon>Tribonema</taxon>
    </lineage>
</organism>
<dbReference type="GO" id="GO:0004174">
    <property type="term" value="F:electron-transferring-flavoprotein dehydrogenase activity"/>
    <property type="evidence" value="ECO:0007669"/>
    <property type="project" value="TreeGrafter"/>
</dbReference>
<feature type="domain" description="FAD/NAD(P)-binding" evidence="5">
    <location>
        <begin position="106"/>
        <end position="406"/>
    </location>
</feature>
<keyword evidence="4" id="KW-0560">Oxidoreductase</keyword>
<proteinExistence type="inferred from homology"/>
<dbReference type="PRINTS" id="PR00469">
    <property type="entry name" value="PNDRDTASEII"/>
</dbReference>
<sequence>MGGAANRVLETASQEKMDTHTLFSAAFDHFGAVSDTQALLHALAEQSSQGSYNPAQRVAFWRRRTSLAQRALSRVVIDNWERTRIALMATSAPITGLTHSHQHDSRVVVIGGGYAGAAAARALDSNFNVTLVARQQRLVHDAAGVRAGVVAGWETRVAIPLSGLLSRGNLLSGVEATKVDENAKTVTLSNGEQLKYDYLIIAAGTLGPKTVGAAVTPTAADGIDAVFKARQAAIASAKRILVIGGGATSIEQAAEIVAHHGKAKEVVLVTAEGLMEDPFIAFSDSLKAMLHKMLAAQGVTIHLNAGFITLDREADENGFIVGTSTYRLSGDGKLSGEFDLAIPCLGTRKTPPFIAASGWLDKLDGVFIKVDTTLQVEGCPAGTVFAIGDIANLKESKLAYFALQQAKLVARNIEALATGQALEKYRVHTKPTLLLPLGPHHGAGQFNGWLMGDFASTAYKSKSLFVPKMWHLFGAKAELEKIVAANNC</sequence>
<dbReference type="SUPFAM" id="SSF51905">
    <property type="entry name" value="FAD/NAD(P)-binding domain"/>
    <property type="match status" value="1"/>
</dbReference>
<dbReference type="InterPro" id="IPR023753">
    <property type="entry name" value="FAD/NAD-binding_dom"/>
</dbReference>
<evidence type="ECO:0000256" key="4">
    <source>
        <dbReference type="ARBA" id="ARBA00023002"/>
    </source>
</evidence>
<dbReference type="GO" id="GO:0050660">
    <property type="term" value="F:flavin adenine dinucleotide binding"/>
    <property type="evidence" value="ECO:0007669"/>
    <property type="project" value="TreeGrafter"/>
</dbReference>
<dbReference type="AlphaFoldDB" id="A0A835Z0G8"/>
<evidence type="ECO:0000256" key="3">
    <source>
        <dbReference type="ARBA" id="ARBA00022827"/>
    </source>
</evidence>
<keyword evidence="3" id="KW-0274">FAD</keyword>
<comment type="caution">
    <text evidence="6">The sequence shown here is derived from an EMBL/GenBank/DDBJ whole genome shotgun (WGS) entry which is preliminary data.</text>
</comment>
<evidence type="ECO:0000256" key="2">
    <source>
        <dbReference type="ARBA" id="ARBA00022630"/>
    </source>
</evidence>
<dbReference type="GO" id="GO:0005737">
    <property type="term" value="C:cytoplasm"/>
    <property type="evidence" value="ECO:0007669"/>
    <property type="project" value="TreeGrafter"/>
</dbReference>